<sequence>MPNINLDAGAEAEILQAVNVEKEVIVHADPVSVPGYTGAG</sequence>
<evidence type="ECO:0000313" key="1">
    <source>
        <dbReference type="EMBL" id="VAW70622.1"/>
    </source>
</evidence>
<protein>
    <submittedName>
        <fullName evidence="1">Uncharacterized protein</fullName>
    </submittedName>
</protein>
<dbReference type="EMBL" id="UOFI01000201">
    <property type="protein sequence ID" value="VAW70622.1"/>
    <property type="molecule type" value="Genomic_DNA"/>
</dbReference>
<gene>
    <name evidence="1" type="ORF">MNBD_GAMMA09-375</name>
</gene>
<name>A0A3B0Y5J1_9ZZZZ</name>
<organism evidence="1">
    <name type="scientific">hydrothermal vent metagenome</name>
    <dbReference type="NCBI Taxonomy" id="652676"/>
    <lineage>
        <taxon>unclassified sequences</taxon>
        <taxon>metagenomes</taxon>
        <taxon>ecological metagenomes</taxon>
    </lineage>
</organism>
<dbReference type="AlphaFoldDB" id="A0A3B0Y5J1"/>
<proteinExistence type="predicted"/>
<reference evidence="1" key="1">
    <citation type="submission" date="2018-06" db="EMBL/GenBank/DDBJ databases">
        <authorList>
            <person name="Zhirakovskaya E."/>
        </authorList>
    </citation>
    <scope>NUCLEOTIDE SEQUENCE</scope>
</reference>
<accession>A0A3B0Y5J1</accession>